<dbReference type="Pfam" id="PF09848">
    <property type="entry name" value="SLFN-g3_helicase"/>
    <property type="match status" value="1"/>
</dbReference>
<dbReference type="Pfam" id="PF00717">
    <property type="entry name" value="Peptidase_S24"/>
    <property type="match status" value="1"/>
</dbReference>
<dbReference type="InterPro" id="IPR000305">
    <property type="entry name" value="GIY-YIG_endonuc"/>
</dbReference>
<reference evidence="3" key="1">
    <citation type="submission" date="2017-02" db="EMBL/GenBank/DDBJ databases">
        <authorList>
            <person name="Varghese N."/>
            <person name="Submissions S."/>
        </authorList>
    </citation>
    <scope>NUCLEOTIDE SEQUENCE [LARGE SCALE GENOMIC DNA]</scope>
    <source>
        <strain evidence="3">DSM 24091</strain>
    </source>
</reference>
<dbReference type="OrthoDB" id="9759819at2"/>
<proteinExistence type="predicted"/>
<dbReference type="EMBL" id="FUZF01000026">
    <property type="protein sequence ID" value="SKC08189.1"/>
    <property type="molecule type" value="Genomic_DNA"/>
</dbReference>
<dbReference type="STRING" id="1513896.SAMN05660841_04105"/>
<keyword evidence="3" id="KW-1185">Reference proteome</keyword>
<dbReference type="SUPFAM" id="SSF52540">
    <property type="entry name" value="P-loop containing nucleoside triphosphate hydrolases"/>
    <property type="match status" value="1"/>
</dbReference>
<evidence type="ECO:0000313" key="2">
    <source>
        <dbReference type="EMBL" id="SKC08189.1"/>
    </source>
</evidence>
<feature type="domain" description="GIY-YIG" evidence="1">
    <location>
        <begin position="29"/>
        <end position="101"/>
    </location>
</feature>
<evidence type="ECO:0000259" key="1">
    <source>
        <dbReference type="PROSITE" id="PS50164"/>
    </source>
</evidence>
<sequence>MPKQFQIVPYTFDASLEYSLLDQQRDYLSWPVVYFLQNQKEAYVGETTDMVTRMKAHLKTEKKQDLKSVSLILSDLFNKSATLDIESNLIRYIAADGQFNLQNGNLGISDHKFYQQKEVYWELFRDIWSELRSIGIARHSLEHIDNSDLFKYSPYKSLSREQTNGLKTILHCLLDDQAKVSLIHGGAGTGKSILAIFLFKLLKTDLKDFNHADLDESDEELFGLVEAVRHKYGQLEMALVIPMQSFRKTISKVFKNIKGLSPKMVIGPAEVAKKKYDLVIVDEGHRLRQWKNLAAYYGTFRKVSQQLGLDELTCSELDWIQLQSHRAIIFYDEFQSIKPSDVDAQRFLDLQLENSTRIERLRSQFRVRGGAPYMDLIHGVFSDNTTVPAKPFDSVHYDFRLFDDLEEMVGEIRHKDDRVGLSRMVAGFAWDWISKNDRSLQDIVIGQIQLQWNSTDVDWVNSSNAINEVGCIHTTQGYDLNYTGLIIGPELDYDFQTKSFVVYKDRYKDKNGKNSINDSAILKNYILNIYRTILFRGIQGTYVYVCNDNLRAYLAQFIKPQRQDIISEDEVQISHTPTTSSVPYYDLAIAAGSFSDLQQSESVQHVEVEERYQDADRYFACRVVGESMNKIIPNGSICLFERYQGGSRNGLICLVESSSFADRDFGANYTIKEYTSKKTITDEGWQHQEIILLPKSSDTTYSPIVLRDEETTDLQVIGVFKTVL</sequence>
<protein>
    <recommendedName>
        <fullName evidence="1">GIY-YIG domain-containing protein</fullName>
    </recommendedName>
</protein>
<dbReference type="InterPro" id="IPR036286">
    <property type="entry name" value="LexA/Signal_pep-like_sf"/>
</dbReference>
<dbReference type="Gene3D" id="3.40.50.300">
    <property type="entry name" value="P-loop containing nucleotide triphosphate hydrolases"/>
    <property type="match status" value="1"/>
</dbReference>
<organism evidence="2 3">
    <name type="scientific">Sphingobacterium nematocida</name>
    <dbReference type="NCBI Taxonomy" id="1513896"/>
    <lineage>
        <taxon>Bacteria</taxon>
        <taxon>Pseudomonadati</taxon>
        <taxon>Bacteroidota</taxon>
        <taxon>Sphingobacteriia</taxon>
        <taxon>Sphingobacteriales</taxon>
        <taxon>Sphingobacteriaceae</taxon>
        <taxon>Sphingobacterium</taxon>
    </lineage>
</organism>
<gene>
    <name evidence="2" type="ORF">SAMN05660841_04105</name>
</gene>
<dbReference type="Proteomes" id="UP000190150">
    <property type="component" value="Unassembled WGS sequence"/>
</dbReference>
<dbReference type="AlphaFoldDB" id="A0A1T5GIG5"/>
<dbReference type="InterPro" id="IPR018647">
    <property type="entry name" value="SLFN_3-like_DNA/RNA_helicase"/>
</dbReference>
<evidence type="ECO:0000313" key="3">
    <source>
        <dbReference type="Proteomes" id="UP000190150"/>
    </source>
</evidence>
<dbReference type="InterPro" id="IPR027417">
    <property type="entry name" value="P-loop_NTPase"/>
</dbReference>
<dbReference type="CDD" id="cd10439">
    <property type="entry name" value="GIY-YIG_COG3410"/>
    <property type="match status" value="1"/>
</dbReference>
<dbReference type="PROSITE" id="PS50164">
    <property type="entry name" value="GIY_YIG"/>
    <property type="match status" value="1"/>
</dbReference>
<accession>A0A1T5GIG5</accession>
<dbReference type="Gene3D" id="2.10.109.10">
    <property type="entry name" value="Umud Fragment, subunit A"/>
    <property type="match status" value="1"/>
</dbReference>
<dbReference type="RefSeq" id="WP_079645740.1">
    <property type="nucleotide sequence ID" value="NZ_FUZF01000026.1"/>
</dbReference>
<dbReference type="SUPFAM" id="SSF51306">
    <property type="entry name" value="LexA/Signal peptidase"/>
    <property type="match status" value="1"/>
</dbReference>
<dbReference type="InterPro" id="IPR015927">
    <property type="entry name" value="Peptidase_S24_S26A/B/C"/>
</dbReference>
<name>A0A1T5GIG5_9SPHI</name>